<evidence type="ECO:0008006" key="4">
    <source>
        <dbReference type="Google" id="ProtNLM"/>
    </source>
</evidence>
<proteinExistence type="predicted"/>
<dbReference type="EMBL" id="LT670818">
    <property type="protein sequence ID" value="SHH39873.1"/>
    <property type="molecule type" value="Genomic_DNA"/>
</dbReference>
<dbReference type="Proteomes" id="UP000190675">
    <property type="component" value="Chromosome I"/>
</dbReference>
<keyword evidence="1" id="KW-0732">Signal</keyword>
<organism evidence="2 3">
    <name type="scientific">Bradyrhizobium erythrophlei</name>
    <dbReference type="NCBI Taxonomy" id="1437360"/>
    <lineage>
        <taxon>Bacteria</taxon>
        <taxon>Pseudomonadati</taxon>
        <taxon>Pseudomonadota</taxon>
        <taxon>Alphaproteobacteria</taxon>
        <taxon>Hyphomicrobiales</taxon>
        <taxon>Nitrobacteraceae</taxon>
        <taxon>Bradyrhizobium</taxon>
    </lineage>
</organism>
<dbReference type="InterPro" id="IPR014710">
    <property type="entry name" value="RmlC-like_jellyroll"/>
</dbReference>
<dbReference type="CDD" id="cd06989">
    <property type="entry name" value="cupin_DRT102"/>
    <property type="match status" value="1"/>
</dbReference>
<feature type="signal peptide" evidence="1">
    <location>
        <begin position="1"/>
        <end position="27"/>
    </location>
</feature>
<feature type="chain" id="PRO_5012138371" description="Cupin" evidence="1">
    <location>
        <begin position="28"/>
        <end position="168"/>
    </location>
</feature>
<name>A0A1M5SPI1_9BRAD</name>
<evidence type="ECO:0000256" key="1">
    <source>
        <dbReference type="SAM" id="SignalP"/>
    </source>
</evidence>
<protein>
    <recommendedName>
        <fullName evidence="4">Cupin</fullName>
    </recommendedName>
</protein>
<evidence type="ECO:0000313" key="3">
    <source>
        <dbReference type="Proteomes" id="UP000190675"/>
    </source>
</evidence>
<evidence type="ECO:0000313" key="2">
    <source>
        <dbReference type="EMBL" id="SHH39873.1"/>
    </source>
</evidence>
<accession>A0A1M5SPI1</accession>
<dbReference type="SUPFAM" id="SSF51182">
    <property type="entry name" value="RmlC-like cupins"/>
    <property type="match status" value="1"/>
</dbReference>
<dbReference type="AlphaFoldDB" id="A0A1M5SPI1"/>
<dbReference type="InterPro" id="IPR011051">
    <property type="entry name" value="RmlC_Cupin_sf"/>
</dbReference>
<gene>
    <name evidence="2" type="ORF">SAMN05444169_7244</name>
</gene>
<dbReference type="Gene3D" id="2.60.120.10">
    <property type="entry name" value="Jelly Rolls"/>
    <property type="match status" value="1"/>
</dbReference>
<reference evidence="2 3" key="1">
    <citation type="submission" date="2016-11" db="EMBL/GenBank/DDBJ databases">
        <authorList>
            <person name="Jaros S."/>
            <person name="Januszkiewicz K."/>
            <person name="Wedrychowicz H."/>
        </authorList>
    </citation>
    <scope>NUCLEOTIDE SEQUENCE [LARGE SCALE GENOMIC DNA]</scope>
    <source>
        <strain evidence="2 3">GAS242</strain>
    </source>
</reference>
<sequence>MDTSRRDMLLASLLATLPAMVVSEAEASPINSAQTVIQPPADHHWVSNKNYPERSVDMCPLAGSLTEPGLYLTLVRWWPGYMSAPHTYITDRLCVVISGTWWCNSGDDFDPASCVPVPAGSFVRRVAGTPHYDGVIRDHAEPAIIAICGMGPVGYKLVDPSKPGWRPV</sequence>